<dbReference type="Proteomes" id="UP000240608">
    <property type="component" value="Unassembled WGS sequence"/>
</dbReference>
<organism evidence="2 3">
    <name type="scientific">Marivirga lumbricoides</name>
    <dbReference type="NCBI Taxonomy" id="1046115"/>
    <lineage>
        <taxon>Bacteria</taxon>
        <taxon>Pseudomonadati</taxon>
        <taxon>Bacteroidota</taxon>
        <taxon>Cytophagia</taxon>
        <taxon>Cytophagales</taxon>
        <taxon>Marivirgaceae</taxon>
        <taxon>Marivirga</taxon>
    </lineage>
</organism>
<dbReference type="AlphaFoldDB" id="A0A2T4DPW8"/>
<name>A0A2T4DPW8_9BACT</name>
<reference evidence="2 3" key="2">
    <citation type="submission" date="2018-03" db="EMBL/GenBank/DDBJ databases">
        <title>Cross-interface Injection: A General Nanoliter Liquid Handling Method Applied to Single Cells Genome Amplification Automated Nanoliter Liquid Handling Applied to Single Cell Multiple Displacement Amplification.</title>
        <authorList>
            <person name="Yun J."/>
            <person name="Xu P."/>
            <person name="Xu J."/>
            <person name="Dai X."/>
            <person name="Wang Y."/>
            <person name="Zheng X."/>
            <person name="Cao C."/>
            <person name="Yi Q."/>
            <person name="Zhu Y."/>
            <person name="Wang L."/>
            <person name="Dong Z."/>
            <person name="Huang Y."/>
            <person name="Huang L."/>
            <person name="Du W."/>
        </authorList>
    </citation>
    <scope>NUCLEOTIDE SEQUENCE [LARGE SCALE GENOMIC DNA]</scope>
    <source>
        <strain evidence="2 3">Z-D1-2</strain>
    </source>
</reference>
<dbReference type="Proteomes" id="UP000636010">
    <property type="component" value="Unassembled WGS sequence"/>
</dbReference>
<reference evidence="4" key="3">
    <citation type="journal article" date="2019" name="Int. J. Syst. Evol. Microbiol.">
        <title>The Global Catalogue of Microorganisms (GCM) 10K type strain sequencing project: providing services to taxonomists for standard genome sequencing and annotation.</title>
        <authorList>
            <consortium name="The Broad Institute Genomics Platform"/>
            <consortium name="The Broad Institute Genome Sequencing Center for Infectious Disease"/>
            <person name="Wu L."/>
            <person name="Ma J."/>
        </authorList>
    </citation>
    <scope>NUCLEOTIDE SEQUENCE [LARGE SCALE GENOMIC DNA]</scope>
    <source>
        <strain evidence="4">CGMCC 1.10832</strain>
    </source>
</reference>
<evidence type="ECO:0000313" key="3">
    <source>
        <dbReference type="Proteomes" id="UP000240608"/>
    </source>
</evidence>
<reference evidence="1" key="4">
    <citation type="submission" date="2024-05" db="EMBL/GenBank/DDBJ databases">
        <authorList>
            <person name="Sun Q."/>
            <person name="Zhou Y."/>
        </authorList>
    </citation>
    <scope>NUCLEOTIDE SEQUENCE</scope>
    <source>
        <strain evidence="1">CGMCC 1.10832</strain>
    </source>
</reference>
<accession>A0A2T4DPW8</accession>
<proteinExistence type="predicted"/>
<dbReference type="PANTHER" id="PTHR37310">
    <property type="entry name" value="CYTOPLASMIC PROTEIN-RELATED"/>
    <property type="match status" value="1"/>
</dbReference>
<reference evidence="1" key="1">
    <citation type="journal article" date="2014" name="Int. J. Syst. Evol. Microbiol.">
        <title>Complete genome of a new Firmicutes species belonging to the dominant human colonic microbiota ('Ruminococcus bicirculans') reveals two chromosomes and a selective capacity to utilize plant glucans.</title>
        <authorList>
            <consortium name="NISC Comparative Sequencing Program"/>
            <person name="Wegmann U."/>
            <person name="Louis P."/>
            <person name="Goesmann A."/>
            <person name="Henrissat B."/>
            <person name="Duncan S.H."/>
            <person name="Flint H.J."/>
        </authorList>
    </citation>
    <scope>NUCLEOTIDE SEQUENCE</scope>
    <source>
        <strain evidence="1">CGMCC 1.10832</strain>
    </source>
</reference>
<dbReference type="RefSeq" id="WP_188467859.1">
    <property type="nucleotide sequence ID" value="NZ_BAABHU010000028.1"/>
</dbReference>
<dbReference type="CDD" id="cd08026">
    <property type="entry name" value="DUF326"/>
    <property type="match status" value="1"/>
</dbReference>
<protein>
    <submittedName>
        <fullName evidence="2">Four-helix bundle copper-binding protein</fullName>
    </submittedName>
</protein>
<sequence length="106" mass="11754">MENQKQLIDKLSQCIAACQNCSDACLDEDNLSKMVDCIRLDRDCADVCQTTLNFIARNSVHASKMIEVCEELCAACAEECEKHEAQHCKDCAKACRECEEACKTAA</sequence>
<dbReference type="Gene3D" id="1.20.1270.360">
    <property type="match status" value="1"/>
</dbReference>
<dbReference type="PANTHER" id="PTHR37310:SF1">
    <property type="entry name" value="CYTOPLASMIC PROTEIN"/>
    <property type="match status" value="1"/>
</dbReference>
<comment type="caution">
    <text evidence="2">The sequence shown here is derived from an EMBL/GenBank/DDBJ whole genome shotgun (WGS) entry which is preliminary data.</text>
</comment>
<evidence type="ECO:0000313" key="2">
    <source>
        <dbReference type="EMBL" id="PTB95860.1"/>
    </source>
</evidence>
<dbReference type="InterPro" id="IPR005560">
    <property type="entry name" value="Csp_YhjQ"/>
</dbReference>
<dbReference type="EMBL" id="BMEC01000028">
    <property type="protein sequence ID" value="GGC56296.1"/>
    <property type="molecule type" value="Genomic_DNA"/>
</dbReference>
<evidence type="ECO:0000313" key="4">
    <source>
        <dbReference type="Proteomes" id="UP000636010"/>
    </source>
</evidence>
<gene>
    <name evidence="2" type="ORF">C9994_09925</name>
    <name evidence="1" type="ORF">GCM10011506_47500</name>
</gene>
<keyword evidence="4" id="KW-1185">Reference proteome</keyword>
<dbReference type="EMBL" id="PYVU01000081">
    <property type="protein sequence ID" value="PTB95860.1"/>
    <property type="molecule type" value="Genomic_DNA"/>
</dbReference>
<dbReference type="InterPro" id="IPR044543">
    <property type="entry name" value="YHJQ-like"/>
</dbReference>
<evidence type="ECO:0000313" key="1">
    <source>
        <dbReference type="EMBL" id="GGC56296.1"/>
    </source>
</evidence>
<dbReference type="Pfam" id="PF03860">
    <property type="entry name" value="Csp"/>
    <property type="match status" value="1"/>
</dbReference>